<dbReference type="Proteomes" id="UP001345013">
    <property type="component" value="Unassembled WGS sequence"/>
</dbReference>
<gene>
    <name evidence="2" type="ORF">LTR24_008716</name>
</gene>
<dbReference type="CDD" id="cd06588">
    <property type="entry name" value="PhnB_like"/>
    <property type="match status" value="1"/>
</dbReference>
<evidence type="ECO:0000313" key="2">
    <source>
        <dbReference type="EMBL" id="KAK5080009.1"/>
    </source>
</evidence>
<evidence type="ECO:0000259" key="1">
    <source>
        <dbReference type="Pfam" id="PF06983"/>
    </source>
</evidence>
<dbReference type="Pfam" id="PF06983">
    <property type="entry name" value="3-dmu-9_3-mt"/>
    <property type="match status" value="1"/>
</dbReference>
<dbReference type="Gene3D" id="3.10.180.10">
    <property type="entry name" value="2,3-Dihydroxybiphenyl 1,2-Dioxygenase, domain 1"/>
    <property type="match status" value="1"/>
</dbReference>
<dbReference type="PANTHER" id="PTHR33990">
    <property type="entry name" value="PROTEIN YJDN-RELATED"/>
    <property type="match status" value="1"/>
</dbReference>
<organism evidence="2 3">
    <name type="scientific">Lithohypha guttulata</name>
    <dbReference type="NCBI Taxonomy" id="1690604"/>
    <lineage>
        <taxon>Eukaryota</taxon>
        <taxon>Fungi</taxon>
        <taxon>Dikarya</taxon>
        <taxon>Ascomycota</taxon>
        <taxon>Pezizomycotina</taxon>
        <taxon>Eurotiomycetes</taxon>
        <taxon>Chaetothyriomycetidae</taxon>
        <taxon>Chaetothyriales</taxon>
        <taxon>Trichomeriaceae</taxon>
        <taxon>Lithohypha</taxon>
    </lineage>
</organism>
<reference evidence="2 3" key="1">
    <citation type="submission" date="2023-08" db="EMBL/GenBank/DDBJ databases">
        <title>Black Yeasts Isolated from many extreme environments.</title>
        <authorList>
            <person name="Coleine C."/>
            <person name="Stajich J.E."/>
            <person name="Selbmann L."/>
        </authorList>
    </citation>
    <scope>NUCLEOTIDE SEQUENCE [LARGE SCALE GENOMIC DNA]</scope>
    <source>
        <strain evidence="2 3">CCFEE 5885</strain>
    </source>
</reference>
<name>A0ABR0JZ18_9EURO</name>
<accession>A0ABR0JZ18</accession>
<comment type="caution">
    <text evidence="2">The sequence shown here is derived from an EMBL/GenBank/DDBJ whole genome shotgun (WGS) entry which is preliminary data.</text>
</comment>
<dbReference type="InterPro" id="IPR028973">
    <property type="entry name" value="PhnB-like"/>
</dbReference>
<dbReference type="EMBL" id="JAVRRG010000160">
    <property type="protein sequence ID" value="KAK5080009.1"/>
    <property type="molecule type" value="Genomic_DNA"/>
</dbReference>
<dbReference type="PIRSF" id="PIRSF021700">
    <property type="entry name" value="3_dmu_93_MTrfase"/>
    <property type="match status" value="1"/>
</dbReference>
<proteinExistence type="predicted"/>
<dbReference type="InterPro" id="IPR009725">
    <property type="entry name" value="3_dmu_93_MTrfase"/>
</dbReference>
<feature type="domain" description="PhnB-like" evidence="1">
    <location>
        <begin position="6"/>
        <end position="123"/>
    </location>
</feature>
<sequence>MSIITKIKPSLWFTGNAEEAVHFYTTVFPSSSITHVSRYTAAGKHEHKMEVGSVMSMTFTLHDQAFYAINGPPAFQFSQAISFTVLCEDQKEVDHYWEKLGDGGELGGCGWLKDRFGVSWRVVPRTLEDMQENGDEEQRARVAEAKSRMGKLDIKKLEKAFLGIRKAGHRRSQYQISLGS</sequence>
<dbReference type="SUPFAM" id="SSF54593">
    <property type="entry name" value="Glyoxalase/Bleomycin resistance protein/Dihydroxybiphenyl dioxygenase"/>
    <property type="match status" value="1"/>
</dbReference>
<protein>
    <recommendedName>
        <fullName evidence="1">PhnB-like domain-containing protein</fullName>
    </recommendedName>
</protein>
<dbReference type="InterPro" id="IPR029068">
    <property type="entry name" value="Glyas_Bleomycin-R_OHBP_Dase"/>
</dbReference>
<keyword evidence="3" id="KW-1185">Reference proteome</keyword>
<evidence type="ECO:0000313" key="3">
    <source>
        <dbReference type="Proteomes" id="UP001345013"/>
    </source>
</evidence>